<name>A0ABQ8WX89_PENCH</name>
<gene>
    <name evidence="1" type="ORF">N7505_001452</name>
</gene>
<dbReference type="PANTHER" id="PTHR38705">
    <property type="entry name" value="PROTEIN RDS1"/>
    <property type="match status" value="1"/>
</dbReference>
<accession>A0ABQ8WX89</accession>
<dbReference type="PANTHER" id="PTHR38705:SF1">
    <property type="entry name" value="PROTEIN RDS1"/>
    <property type="match status" value="1"/>
</dbReference>
<proteinExistence type="predicted"/>
<organism evidence="1 2">
    <name type="scientific">Penicillium chrysogenum</name>
    <name type="common">Penicillium notatum</name>
    <dbReference type="NCBI Taxonomy" id="5076"/>
    <lineage>
        <taxon>Eukaryota</taxon>
        <taxon>Fungi</taxon>
        <taxon>Dikarya</taxon>
        <taxon>Ascomycota</taxon>
        <taxon>Pezizomycotina</taxon>
        <taxon>Eurotiomycetes</taxon>
        <taxon>Eurotiomycetidae</taxon>
        <taxon>Eurotiales</taxon>
        <taxon>Aspergillaceae</taxon>
        <taxon>Penicillium</taxon>
        <taxon>Penicillium chrysogenum species complex</taxon>
    </lineage>
</organism>
<reference evidence="1 2" key="1">
    <citation type="journal article" date="2023" name="IMA Fungus">
        <title>Comparative genomic study of the Penicillium genus elucidates a diverse pangenome and 15 lateral gene transfer events.</title>
        <authorList>
            <person name="Petersen C."/>
            <person name="Sorensen T."/>
            <person name="Nielsen M.R."/>
            <person name="Sondergaard T.E."/>
            <person name="Sorensen J.L."/>
            <person name="Fitzpatrick D.A."/>
            <person name="Frisvad J.C."/>
            <person name="Nielsen K.L."/>
        </authorList>
    </citation>
    <scope>NUCLEOTIDE SEQUENCE [LARGE SCALE GENOMIC DNA]</scope>
    <source>
        <strain evidence="1 2">IBT 3361</strain>
    </source>
</reference>
<dbReference type="EMBL" id="JAPVEB010000001">
    <property type="protein sequence ID" value="KAJ5283472.1"/>
    <property type="molecule type" value="Genomic_DNA"/>
</dbReference>
<protein>
    <submittedName>
        <fullName evidence="1">Uncharacterized protein</fullName>
    </submittedName>
</protein>
<evidence type="ECO:0000313" key="1">
    <source>
        <dbReference type="EMBL" id="KAJ5283472.1"/>
    </source>
</evidence>
<keyword evidence="2" id="KW-1185">Reference proteome</keyword>
<evidence type="ECO:0000313" key="2">
    <source>
        <dbReference type="Proteomes" id="UP001220256"/>
    </source>
</evidence>
<sequence>MSAPPKYAGLKLLGGTPQETQHTLEISIATNRTEPLSYQGKRVYFKWDAPGQAVGPNNSYVTTTTAGQPKFVGWSSQLNFTYSPLTITGQNQGYTQQPEGFVFGDDGIINGTTAAMLTDLDLFVTPFNTTMVNPHIVALGLYQAG</sequence>
<dbReference type="Proteomes" id="UP001220256">
    <property type="component" value="Unassembled WGS sequence"/>
</dbReference>
<comment type="caution">
    <text evidence="1">The sequence shown here is derived from an EMBL/GenBank/DDBJ whole genome shotgun (WGS) entry which is preliminary data.</text>
</comment>
<dbReference type="InterPro" id="IPR039254">
    <property type="entry name" value="Rds1"/>
</dbReference>